<feature type="compositionally biased region" description="Low complexity" evidence="1">
    <location>
        <begin position="32"/>
        <end position="53"/>
    </location>
</feature>
<sequence>MPFNGEKQCVGEDQPSNSDSSWFSESMASECSRQSFPSDSSSKFSSPASTSPPRLLETVTVGLSEKRLARDKS</sequence>
<feature type="region of interest" description="Disordered" evidence="1">
    <location>
        <begin position="1"/>
        <end position="73"/>
    </location>
</feature>
<evidence type="ECO:0000313" key="2">
    <source>
        <dbReference type="Ensembl" id="ENSCCNP00000006270.1"/>
    </source>
</evidence>
<organism evidence="2">
    <name type="scientific">Castor canadensis</name>
    <name type="common">American beaver</name>
    <dbReference type="NCBI Taxonomy" id="51338"/>
    <lineage>
        <taxon>Eukaryota</taxon>
        <taxon>Metazoa</taxon>
        <taxon>Chordata</taxon>
        <taxon>Craniata</taxon>
        <taxon>Vertebrata</taxon>
        <taxon>Euteleostomi</taxon>
        <taxon>Mammalia</taxon>
        <taxon>Eutheria</taxon>
        <taxon>Euarchontoglires</taxon>
        <taxon>Glires</taxon>
        <taxon>Rodentia</taxon>
        <taxon>Castorimorpha</taxon>
        <taxon>Castoridae</taxon>
        <taxon>Castor</taxon>
    </lineage>
</organism>
<feature type="compositionally biased region" description="Polar residues" evidence="1">
    <location>
        <begin position="14"/>
        <end position="31"/>
    </location>
</feature>
<protein>
    <submittedName>
        <fullName evidence="2">Uncharacterized protein</fullName>
    </submittedName>
</protein>
<accession>A0A8C0W8A2</accession>
<dbReference type="Ensembl" id="ENSCCNT00000008233.1">
    <property type="protein sequence ID" value="ENSCCNP00000006270.1"/>
    <property type="gene ID" value="ENSCCNG00000006615.1"/>
</dbReference>
<feature type="compositionally biased region" description="Basic and acidic residues" evidence="1">
    <location>
        <begin position="64"/>
        <end position="73"/>
    </location>
</feature>
<reference evidence="2" key="1">
    <citation type="submission" date="2023-09" db="UniProtKB">
        <authorList>
            <consortium name="Ensembl"/>
        </authorList>
    </citation>
    <scope>IDENTIFICATION</scope>
</reference>
<name>A0A8C0W8A2_CASCN</name>
<dbReference type="AlphaFoldDB" id="A0A8C0W8A2"/>
<proteinExistence type="predicted"/>
<evidence type="ECO:0000256" key="1">
    <source>
        <dbReference type="SAM" id="MobiDB-lite"/>
    </source>
</evidence>